<evidence type="ECO:0000313" key="4">
    <source>
        <dbReference type="Proteomes" id="UP000198656"/>
    </source>
</evidence>
<accession>A0A1G8CI55</accession>
<organism evidence="3 4">
    <name type="scientific">Desulfosporosinus hippei DSM 8344</name>
    <dbReference type="NCBI Taxonomy" id="1121419"/>
    <lineage>
        <taxon>Bacteria</taxon>
        <taxon>Bacillati</taxon>
        <taxon>Bacillota</taxon>
        <taxon>Clostridia</taxon>
        <taxon>Eubacteriales</taxon>
        <taxon>Desulfitobacteriaceae</taxon>
        <taxon>Desulfosporosinus</taxon>
    </lineage>
</organism>
<dbReference type="AlphaFoldDB" id="A0A1G8CI55"/>
<keyword evidence="1" id="KW-0238">DNA-binding</keyword>
<dbReference type="OrthoDB" id="184666at2"/>
<name>A0A1G8CI55_9FIRM</name>
<dbReference type="InterPro" id="IPR044068">
    <property type="entry name" value="CB"/>
</dbReference>
<dbReference type="RefSeq" id="WP_092333761.1">
    <property type="nucleotide sequence ID" value="NZ_FNCP01000013.1"/>
</dbReference>
<proteinExistence type="predicted"/>
<dbReference type="InterPro" id="IPR011010">
    <property type="entry name" value="DNA_brk_join_enz"/>
</dbReference>
<evidence type="ECO:0000313" key="3">
    <source>
        <dbReference type="EMBL" id="SDH45106.1"/>
    </source>
</evidence>
<sequence>MGKKSDISRPSRLKLMSEKNRLWFDRYINYLQGTDLGEGTIYQYSMLLIKLIEFDKDVVVDTMTFEYISMFLESSKISDNRINWSITVINNFFEYIRNHITISLDLDKLNDLRIARKSVESRKTVPLNVEEIIKIRNILKNDLKRLFIFEVVYQHGLKLDELELISPEKFDTSTGTMKLSKSKTLNFSKRINDIIQQSNKVLNKKTYSHLQEIISEIGQKVSRNLVWRDIIETRDKFFFTCSLCLSKYENTPDNWALVRHSGADDTLWIVCKECAFKGVKNE</sequence>
<gene>
    <name evidence="3" type="ORF">SAMN05443529_113107</name>
</gene>
<dbReference type="GO" id="GO:0003677">
    <property type="term" value="F:DNA binding"/>
    <property type="evidence" value="ECO:0007669"/>
    <property type="project" value="UniProtKB-UniRule"/>
</dbReference>
<dbReference type="Proteomes" id="UP000198656">
    <property type="component" value="Unassembled WGS sequence"/>
</dbReference>
<dbReference type="STRING" id="1121419.SAMN05443529_113107"/>
<dbReference type="EMBL" id="FNCP01000013">
    <property type="protein sequence ID" value="SDH45106.1"/>
    <property type="molecule type" value="Genomic_DNA"/>
</dbReference>
<keyword evidence="4" id="KW-1185">Reference proteome</keyword>
<evidence type="ECO:0000259" key="2">
    <source>
        <dbReference type="PROSITE" id="PS51900"/>
    </source>
</evidence>
<reference evidence="4" key="1">
    <citation type="submission" date="2016-10" db="EMBL/GenBank/DDBJ databases">
        <authorList>
            <person name="Varghese N."/>
            <person name="Submissions S."/>
        </authorList>
    </citation>
    <scope>NUCLEOTIDE SEQUENCE [LARGE SCALE GENOMIC DNA]</scope>
    <source>
        <strain evidence="4">DSM 8344</strain>
    </source>
</reference>
<dbReference type="PROSITE" id="PS51900">
    <property type="entry name" value="CB"/>
    <property type="match status" value="1"/>
</dbReference>
<protein>
    <submittedName>
        <fullName evidence="3">Site-specific recombinase XerD</fullName>
    </submittedName>
</protein>
<evidence type="ECO:0000256" key="1">
    <source>
        <dbReference type="PROSITE-ProRule" id="PRU01248"/>
    </source>
</evidence>
<feature type="domain" description="Core-binding (CB)" evidence="2">
    <location>
        <begin position="18"/>
        <end position="97"/>
    </location>
</feature>
<dbReference type="SUPFAM" id="SSF56349">
    <property type="entry name" value="DNA breaking-rejoining enzymes"/>
    <property type="match status" value="1"/>
</dbReference>